<evidence type="ECO:0000313" key="2">
    <source>
        <dbReference type="EMBL" id="EYE98865.1"/>
    </source>
</evidence>
<dbReference type="RefSeq" id="XP_040642553.1">
    <property type="nucleotide sequence ID" value="XM_040786042.1"/>
</dbReference>
<dbReference type="Proteomes" id="UP000019804">
    <property type="component" value="Unassembled WGS sequence"/>
</dbReference>
<protein>
    <submittedName>
        <fullName evidence="2">Uncharacterized protein</fullName>
    </submittedName>
</protein>
<dbReference type="SUPFAM" id="SSF55331">
    <property type="entry name" value="Tautomerase/MIF"/>
    <property type="match status" value="1"/>
</dbReference>
<dbReference type="Gene3D" id="3.30.429.10">
    <property type="entry name" value="Macrophage Migration Inhibitory Factor"/>
    <property type="match status" value="1"/>
</dbReference>
<sequence>MSFYRFKRQSYSPTSSTSLSPTSPVIENPITFQALAARMVPDVSLRKKKKQQKPLVLPSMFLEEDADDEDTPPPKLVRAPSADEKTENVSRTNRGEAQVCRNKTQYYDGIFNDRGPEHPSTSLLTNGSIVVVEIKISTRTSMMVVIQQDVRLHFGNSAIPAYLMKIFAHPYLIAPITNLRNTIFIQKILHEFLDIAPNRGVIIYASVPEENLATDGVTMLGDLVRLERDSRDSGVFKSLSRSMSRKLKSNSSSPRLSVVTSSCDKADGSHELTPVSDKDGHVKESSGEGDHSKSVRKSKSLPAITMSTVTEIEGDLFDAPDGAALIHACNSQGSWGAGIAEAFRERYPAAYSVYRSHCLKYSRRKPQYKTVEPTDPEEKPVKFRLPTGTALLIPPQEKNYAAQDKDEDKEGQKRKKHWIICLFTSRKYGKRVSSPATILAYTELAVADLKEQLEELEEWDEGEANIKPPSGLWSCRFNSGLFDVEWSRSRRVLEDVGLEVTVVSPAGEKL</sequence>
<evidence type="ECO:0000256" key="1">
    <source>
        <dbReference type="SAM" id="MobiDB-lite"/>
    </source>
</evidence>
<dbReference type="SUPFAM" id="SSF52949">
    <property type="entry name" value="Macro domain-like"/>
    <property type="match status" value="1"/>
</dbReference>
<dbReference type="GeneID" id="63701166"/>
<dbReference type="OrthoDB" id="255819at2759"/>
<organism evidence="2 3">
    <name type="scientific">Aspergillus ruber (strain CBS 135680)</name>
    <dbReference type="NCBI Taxonomy" id="1388766"/>
    <lineage>
        <taxon>Eukaryota</taxon>
        <taxon>Fungi</taxon>
        <taxon>Dikarya</taxon>
        <taxon>Ascomycota</taxon>
        <taxon>Pezizomycotina</taxon>
        <taxon>Eurotiomycetes</taxon>
        <taxon>Eurotiomycetidae</taxon>
        <taxon>Eurotiales</taxon>
        <taxon>Aspergillaceae</taxon>
        <taxon>Aspergillus</taxon>
        <taxon>Aspergillus subgen. Aspergillus</taxon>
    </lineage>
</organism>
<keyword evidence="3" id="KW-1185">Reference proteome</keyword>
<evidence type="ECO:0000313" key="3">
    <source>
        <dbReference type="Proteomes" id="UP000019804"/>
    </source>
</evidence>
<feature type="compositionally biased region" description="Low complexity" evidence="1">
    <location>
        <begin position="249"/>
        <end position="262"/>
    </location>
</feature>
<feature type="compositionally biased region" description="Acidic residues" evidence="1">
    <location>
        <begin position="62"/>
        <end position="71"/>
    </location>
</feature>
<dbReference type="Gene3D" id="3.40.220.10">
    <property type="entry name" value="Leucine Aminopeptidase, subunit E, domain 1"/>
    <property type="match status" value="1"/>
</dbReference>
<dbReference type="GO" id="GO:0140291">
    <property type="term" value="P:peptidyl-glutamate ADP-deribosylation"/>
    <property type="evidence" value="ECO:0007669"/>
    <property type="project" value="TreeGrafter"/>
</dbReference>
<feature type="region of interest" description="Disordered" evidence="1">
    <location>
        <begin position="246"/>
        <end position="299"/>
    </location>
</feature>
<dbReference type="HOGENOM" id="CLU_442763_0_0_1"/>
<dbReference type="PANTHER" id="PTHR12521">
    <property type="entry name" value="PROTEIN C6ORF130"/>
    <property type="match status" value="1"/>
</dbReference>
<dbReference type="PANTHER" id="PTHR12521:SF0">
    <property type="entry name" value="ADP-RIBOSE GLYCOHYDROLASE OARD1"/>
    <property type="match status" value="1"/>
</dbReference>
<feature type="compositionally biased region" description="Basic and acidic residues" evidence="1">
    <location>
        <begin position="264"/>
        <end position="293"/>
    </location>
</feature>
<proteinExistence type="predicted"/>
<name>A0A017SRE7_ASPRC</name>
<dbReference type="EMBL" id="KK088412">
    <property type="protein sequence ID" value="EYE98865.1"/>
    <property type="molecule type" value="Genomic_DNA"/>
</dbReference>
<accession>A0A017SRE7</accession>
<dbReference type="InterPro" id="IPR014347">
    <property type="entry name" value="Tautomerase/MIF_sf"/>
</dbReference>
<dbReference type="AlphaFoldDB" id="A0A017SRE7"/>
<dbReference type="InterPro" id="IPR043472">
    <property type="entry name" value="Macro_dom-like"/>
</dbReference>
<reference evidence="3" key="1">
    <citation type="journal article" date="2014" name="Nat. Commun.">
        <title>Genomic adaptations of the halophilic Dead Sea filamentous fungus Eurotium rubrum.</title>
        <authorList>
            <person name="Kis-Papo T."/>
            <person name="Weig A.R."/>
            <person name="Riley R."/>
            <person name="Persoh D."/>
            <person name="Salamov A."/>
            <person name="Sun H."/>
            <person name="Lipzen A."/>
            <person name="Wasser S.P."/>
            <person name="Rambold G."/>
            <person name="Grigoriev I.V."/>
            <person name="Nevo E."/>
        </authorList>
    </citation>
    <scope>NUCLEOTIDE SEQUENCE [LARGE SCALE GENOMIC DNA]</scope>
    <source>
        <strain evidence="3">CBS 135680</strain>
    </source>
</reference>
<feature type="region of interest" description="Disordered" evidence="1">
    <location>
        <begin position="56"/>
        <end position="96"/>
    </location>
</feature>
<gene>
    <name evidence="2" type="ORF">EURHEDRAFT_512184</name>
</gene>
<feature type="compositionally biased region" description="Low complexity" evidence="1">
    <location>
        <begin position="10"/>
        <end position="23"/>
    </location>
</feature>
<dbReference type="InterPro" id="IPR050892">
    <property type="entry name" value="ADP-ribose_metab_enzymes"/>
</dbReference>
<feature type="region of interest" description="Disordered" evidence="1">
    <location>
        <begin position="1"/>
        <end position="23"/>
    </location>
</feature>